<feature type="compositionally biased region" description="Basic and acidic residues" evidence="2">
    <location>
        <begin position="529"/>
        <end position="556"/>
    </location>
</feature>
<name>A0A026W9W7_OOCBI</name>
<feature type="region of interest" description="Disordered" evidence="2">
    <location>
        <begin position="56"/>
        <end position="82"/>
    </location>
</feature>
<evidence type="ECO:0000256" key="2">
    <source>
        <dbReference type="SAM" id="MobiDB-lite"/>
    </source>
</evidence>
<feature type="compositionally biased region" description="Polar residues" evidence="2">
    <location>
        <begin position="147"/>
        <end position="157"/>
    </location>
</feature>
<gene>
    <name evidence="3" type="ORF">X777_07676</name>
</gene>
<dbReference type="Proteomes" id="UP000053097">
    <property type="component" value="Unassembled WGS sequence"/>
</dbReference>
<dbReference type="OMA" id="NIRTSWH"/>
<sequence>MSSKTNTSCDTTTALPKNLRNCQTSKTHDREHKRVTVNASKEIVLLGQGDVVEVTVKRDDKAKGQKRTSPTVSSGHGQKIDKKRSMINNGEAPQSWGRVFAKQNLLYMTQSSSMSAKHREGKETRQNVGDKRQQASSHSCAKHMDPSVSSKRASCQKKSGDNSKMPCCVPVLVQDRAIQHPDMADSADRFAEFNPVRTLSFLIKELKDLVKNDKRTCEIFTEMERILSKMPVDSGRPLELGDLEMKLQTSTIQLKESSKKMKAMCESWTAEREKLHSQIQRRDVDLKGANQRRADLEMEIKTLTQQLEDATRTAKDELTALRRQVKRDELSDELISGLRTELAKQTELARKNYISNQYLTIERDKLSQLSSYQETLIVKYQDTIKELQAQVAEQLKALSEARANEENASPQISAIHTGFVCSSPTSSISDRSNKSWHDLSDVSSVPAEHALSEENVPVRDSVALKLVSLELDGESSHDIMFESCQNQVTGDKETVAQDNRDDMIIPNANNAKDAVTKKSLHRSPKKRHDKENDLYETRKEKPRESSKHSLERDTSKILRGVASNKSTSGTRRQDDVQSRIPINVPSPLREYLCSDWSDSSLSSVNTASADLDMVKDV</sequence>
<dbReference type="STRING" id="2015173.A0A026W9W7"/>
<evidence type="ECO:0000313" key="3">
    <source>
        <dbReference type="EMBL" id="EZA52840.1"/>
    </source>
</evidence>
<feature type="coiled-coil region" evidence="1">
    <location>
        <begin position="377"/>
        <end position="408"/>
    </location>
</feature>
<evidence type="ECO:0000256" key="1">
    <source>
        <dbReference type="SAM" id="Coils"/>
    </source>
</evidence>
<proteinExistence type="predicted"/>
<feature type="compositionally biased region" description="Basic residues" evidence="2">
    <location>
        <begin position="518"/>
        <end position="528"/>
    </location>
</feature>
<keyword evidence="4" id="KW-1185">Reference proteome</keyword>
<reference evidence="3 4" key="1">
    <citation type="journal article" date="2014" name="Curr. Biol.">
        <title>The genome of the clonal raider ant Cerapachys biroi.</title>
        <authorList>
            <person name="Oxley P.R."/>
            <person name="Ji L."/>
            <person name="Fetter-Pruneda I."/>
            <person name="McKenzie S.K."/>
            <person name="Li C."/>
            <person name="Hu H."/>
            <person name="Zhang G."/>
            <person name="Kronauer D.J."/>
        </authorList>
    </citation>
    <scope>NUCLEOTIDE SEQUENCE [LARGE SCALE GENOMIC DNA]</scope>
</reference>
<dbReference type="OrthoDB" id="8193820at2759"/>
<feature type="coiled-coil region" evidence="1">
    <location>
        <begin position="286"/>
        <end position="324"/>
    </location>
</feature>
<dbReference type="EMBL" id="KK107314">
    <property type="protein sequence ID" value="EZA52840.1"/>
    <property type="molecule type" value="Genomic_DNA"/>
</dbReference>
<feature type="region of interest" description="Disordered" evidence="2">
    <location>
        <begin position="111"/>
        <end position="162"/>
    </location>
</feature>
<organism evidence="3 4">
    <name type="scientific">Ooceraea biroi</name>
    <name type="common">Clonal raider ant</name>
    <name type="synonym">Cerapachys biroi</name>
    <dbReference type="NCBI Taxonomy" id="2015173"/>
    <lineage>
        <taxon>Eukaryota</taxon>
        <taxon>Metazoa</taxon>
        <taxon>Ecdysozoa</taxon>
        <taxon>Arthropoda</taxon>
        <taxon>Hexapoda</taxon>
        <taxon>Insecta</taxon>
        <taxon>Pterygota</taxon>
        <taxon>Neoptera</taxon>
        <taxon>Endopterygota</taxon>
        <taxon>Hymenoptera</taxon>
        <taxon>Apocrita</taxon>
        <taxon>Aculeata</taxon>
        <taxon>Formicoidea</taxon>
        <taxon>Formicidae</taxon>
        <taxon>Dorylinae</taxon>
        <taxon>Ooceraea</taxon>
    </lineage>
</organism>
<feature type="compositionally biased region" description="Basic and acidic residues" evidence="2">
    <location>
        <begin position="117"/>
        <end position="133"/>
    </location>
</feature>
<protein>
    <submittedName>
        <fullName evidence="3">Uncharacterized protein</fullName>
    </submittedName>
</protein>
<feature type="compositionally biased region" description="Polar residues" evidence="2">
    <location>
        <begin position="67"/>
        <end position="76"/>
    </location>
</feature>
<accession>A0A026W9W7</accession>
<evidence type="ECO:0000313" key="4">
    <source>
        <dbReference type="Proteomes" id="UP000053097"/>
    </source>
</evidence>
<keyword evidence="1" id="KW-0175">Coiled coil</keyword>
<feature type="region of interest" description="Disordered" evidence="2">
    <location>
        <begin position="499"/>
        <end position="583"/>
    </location>
</feature>
<dbReference type="AlphaFoldDB" id="A0A026W9W7"/>